<reference evidence="5" key="1">
    <citation type="submission" date="2016-11" db="EMBL/GenBank/DDBJ databases">
        <authorList>
            <person name="Varghese N."/>
            <person name="Submissions S."/>
        </authorList>
    </citation>
    <scope>NUCLEOTIDE SEQUENCE [LARGE SCALE GENOMIC DNA]</scope>
    <source>
        <strain evidence="5">DSM 11792</strain>
    </source>
</reference>
<name>A0A1M4YBI4_9FIRM</name>
<dbReference type="GO" id="GO:0016994">
    <property type="term" value="F:precorrin-6A reductase activity"/>
    <property type="evidence" value="ECO:0007669"/>
    <property type="project" value="InterPro"/>
</dbReference>
<gene>
    <name evidence="4" type="ORF">SAMN02745218_01307</name>
</gene>
<dbReference type="EMBL" id="FQUW01000013">
    <property type="protein sequence ID" value="SHF02943.1"/>
    <property type="molecule type" value="Genomic_DNA"/>
</dbReference>
<dbReference type="NCBIfam" id="TIGR00715">
    <property type="entry name" value="precor6x_red"/>
    <property type="match status" value="1"/>
</dbReference>
<proteinExistence type="predicted"/>
<dbReference type="PROSITE" id="PS51014">
    <property type="entry name" value="COBK_CBIJ"/>
    <property type="match status" value="1"/>
</dbReference>
<dbReference type="OrthoDB" id="9780707at2"/>
<dbReference type="PANTHER" id="PTHR36925">
    <property type="entry name" value="COBALT-PRECORRIN-6A REDUCTASE"/>
    <property type="match status" value="1"/>
</dbReference>
<organism evidence="4 5">
    <name type="scientific">Desulfofundulus australicus DSM 11792</name>
    <dbReference type="NCBI Taxonomy" id="1121425"/>
    <lineage>
        <taxon>Bacteria</taxon>
        <taxon>Bacillati</taxon>
        <taxon>Bacillota</taxon>
        <taxon>Clostridia</taxon>
        <taxon>Eubacteriales</taxon>
        <taxon>Peptococcaceae</taxon>
        <taxon>Desulfofundulus</taxon>
    </lineage>
</organism>
<sequence length="268" mass="29542">MLQVEVSFPVRMMILVLYGTAEARDLISLLSASGYPVLATALTAYGGTIAGMGGAVEVLPAPESAADLAGQIKRRGINLVVDATHPFPGPLSEMARQACQEMRVPFIRYQREETILPEDPLIYPVDSWDEAIQVAARLGNNIFLTTGSNNLELFVRSPYMKGKRLIVRVLPDYRIIKKCQDMGFLPRDIVALQGPFSTRFNRAIFQAYKADVIVTRDSGRTIDTKIKAALALKLPVVVIKRSPPAGNNIACTYQQVFNLVKQYLGERG</sequence>
<dbReference type="RefSeq" id="WP_114362101.1">
    <property type="nucleotide sequence ID" value="NZ_FQUW01000013.1"/>
</dbReference>
<dbReference type="GO" id="GO:0009236">
    <property type="term" value="P:cobalamin biosynthetic process"/>
    <property type="evidence" value="ECO:0007669"/>
    <property type="project" value="UniProtKB-UniPathway"/>
</dbReference>
<keyword evidence="3" id="KW-0560">Oxidoreductase</keyword>
<dbReference type="Proteomes" id="UP000184196">
    <property type="component" value="Unassembled WGS sequence"/>
</dbReference>
<protein>
    <submittedName>
        <fullName evidence="4">Precorrin-6A/cobalt-precorrin-6A reductase</fullName>
    </submittedName>
</protein>
<dbReference type="InterPro" id="IPR003723">
    <property type="entry name" value="Precorrin-6x_reduct"/>
</dbReference>
<keyword evidence="2" id="KW-0169">Cobalamin biosynthesis</keyword>
<evidence type="ECO:0000313" key="5">
    <source>
        <dbReference type="Proteomes" id="UP000184196"/>
    </source>
</evidence>
<dbReference type="Pfam" id="PF02571">
    <property type="entry name" value="CbiJ"/>
    <property type="match status" value="1"/>
</dbReference>
<comment type="pathway">
    <text evidence="1">Cofactor biosynthesis; adenosylcobalamin biosynthesis.</text>
</comment>
<evidence type="ECO:0000256" key="2">
    <source>
        <dbReference type="ARBA" id="ARBA00022573"/>
    </source>
</evidence>
<evidence type="ECO:0000313" key="4">
    <source>
        <dbReference type="EMBL" id="SHF02943.1"/>
    </source>
</evidence>
<dbReference type="PANTHER" id="PTHR36925:SF1">
    <property type="entry name" value="COBALT-PRECORRIN-6A REDUCTASE"/>
    <property type="match status" value="1"/>
</dbReference>
<dbReference type="UniPathway" id="UPA00148"/>
<keyword evidence="5" id="KW-1185">Reference proteome</keyword>
<evidence type="ECO:0000256" key="1">
    <source>
        <dbReference type="ARBA" id="ARBA00004953"/>
    </source>
</evidence>
<dbReference type="AlphaFoldDB" id="A0A1M4YBI4"/>
<evidence type="ECO:0000256" key="3">
    <source>
        <dbReference type="ARBA" id="ARBA00023002"/>
    </source>
</evidence>
<accession>A0A1M4YBI4</accession>